<feature type="non-terminal residue" evidence="3">
    <location>
        <position position="149"/>
    </location>
</feature>
<sequence>MGYVKAIGFLILATIALMLFSKESDVPVDDNYIRRFYESNFAFVAFFVFSIIALNIFVIWHYKFSAPHIDRRTGLNDDSEDDEDKDIVVTPPPYSNAVSTNPIGDSPPPYSEENFDSRTIPTSGNNNAVINRDTIYNNNDGGALTGEGN</sequence>
<evidence type="ECO:0000256" key="2">
    <source>
        <dbReference type="SAM" id="Phobius"/>
    </source>
</evidence>
<evidence type="ECO:0000256" key="1">
    <source>
        <dbReference type="SAM" id="MobiDB-lite"/>
    </source>
</evidence>
<feature type="region of interest" description="Disordered" evidence="1">
    <location>
        <begin position="71"/>
        <end position="123"/>
    </location>
</feature>
<organism evidence="3 4">
    <name type="scientific">Bonamia ostreae</name>
    <dbReference type="NCBI Taxonomy" id="126728"/>
    <lineage>
        <taxon>Eukaryota</taxon>
        <taxon>Sar</taxon>
        <taxon>Rhizaria</taxon>
        <taxon>Endomyxa</taxon>
        <taxon>Ascetosporea</taxon>
        <taxon>Haplosporida</taxon>
        <taxon>Bonamia</taxon>
    </lineage>
</organism>
<feature type="transmembrane region" description="Helical" evidence="2">
    <location>
        <begin position="41"/>
        <end position="62"/>
    </location>
</feature>
<dbReference type="Proteomes" id="UP001439008">
    <property type="component" value="Unassembled WGS sequence"/>
</dbReference>
<reference evidence="3 4" key="1">
    <citation type="journal article" date="2024" name="BMC Biol.">
        <title>Comparative genomics of Ascetosporea gives new insight into the evolutionary basis for animal parasitism in Rhizaria.</title>
        <authorList>
            <person name="Hiltunen Thoren M."/>
            <person name="Onut-Brannstrom I."/>
            <person name="Alfjorden A."/>
            <person name="Peckova H."/>
            <person name="Swords F."/>
            <person name="Hooper C."/>
            <person name="Holzer A.S."/>
            <person name="Bass D."/>
            <person name="Burki F."/>
        </authorList>
    </citation>
    <scope>NUCLEOTIDE SEQUENCE [LARGE SCALE GENOMIC DNA]</scope>
    <source>
        <strain evidence="3">20-A016</strain>
    </source>
</reference>
<protein>
    <submittedName>
        <fullName evidence="3">Uncharacterized protein</fullName>
    </submittedName>
</protein>
<gene>
    <name evidence="3" type="ORF">MHBO_004545</name>
</gene>
<dbReference type="EMBL" id="JBDODL010004362">
    <property type="protein sequence ID" value="MES1923011.1"/>
    <property type="molecule type" value="Genomic_DNA"/>
</dbReference>
<proteinExistence type="predicted"/>
<evidence type="ECO:0000313" key="4">
    <source>
        <dbReference type="Proteomes" id="UP001439008"/>
    </source>
</evidence>
<evidence type="ECO:0000313" key="3">
    <source>
        <dbReference type="EMBL" id="MES1923011.1"/>
    </source>
</evidence>
<keyword evidence="2" id="KW-1133">Transmembrane helix</keyword>
<name>A0ABV2ATM6_9EUKA</name>
<accession>A0ABV2ATM6</accession>
<keyword evidence="4" id="KW-1185">Reference proteome</keyword>
<keyword evidence="2" id="KW-0472">Membrane</keyword>
<comment type="caution">
    <text evidence="3">The sequence shown here is derived from an EMBL/GenBank/DDBJ whole genome shotgun (WGS) entry which is preliminary data.</text>
</comment>
<keyword evidence="2" id="KW-0812">Transmembrane</keyword>